<reference evidence="1 2" key="1">
    <citation type="submission" date="2015-07" db="EMBL/GenBank/DDBJ databases">
        <authorList>
            <consortium name="Pathogen Informatics"/>
        </authorList>
    </citation>
    <scope>NUCLEOTIDE SEQUENCE [LARGE SCALE GENOMIC DNA]</scope>
    <source>
        <strain evidence="1 2">A325</strain>
    </source>
</reference>
<evidence type="ECO:0000313" key="1">
    <source>
        <dbReference type="EMBL" id="CSB68115.1"/>
    </source>
</evidence>
<protein>
    <submittedName>
        <fullName evidence="1">Uncharacterized protein</fullName>
    </submittedName>
</protein>
<proteinExistence type="predicted"/>
<gene>
    <name evidence="1" type="ORF">ERS013201_00650</name>
</gene>
<evidence type="ECO:0000313" key="2">
    <source>
        <dbReference type="Proteomes" id="UP000046067"/>
    </source>
</evidence>
<sequence>MHGFIIQSGSMRSKRRDITEQRVVKGQETKTLIGRRTITPRFRQHIGDRGRKRGILVVGMTPRNPVTQAVFFTNPILTNDLRQVLLIGINRFRHHFMQPFRLPVWQNEHHGRYRQGAANEGIGQSW</sequence>
<dbReference type="EMBL" id="CWQJ01000003">
    <property type="protein sequence ID" value="CSB68115.1"/>
    <property type="molecule type" value="Genomic_DNA"/>
</dbReference>
<organism evidence="1 2">
    <name type="scientific">Vibrio cholerae</name>
    <dbReference type="NCBI Taxonomy" id="666"/>
    <lineage>
        <taxon>Bacteria</taxon>
        <taxon>Pseudomonadati</taxon>
        <taxon>Pseudomonadota</taxon>
        <taxon>Gammaproteobacteria</taxon>
        <taxon>Vibrionales</taxon>
        <taxon>Vibrionaceae</taxon>
        <taxon>Vibrio</taxon>
    </lineage>
</organism>
<dbReference type="Proteomes" id="UP000046067">
    <property type="component" value="Unassembled WGS sequence"/>
</dbReference>
<name>A0A655VI40_VIBCL</name>
<accession>A0A655VI40</accession>
<dbReference type="AlphaFoldDB" id="A0A655VI40"/>